<dbReference type="PROSITE" id="PS50042">
    <property type="entry name" value="CNMP_BINDING_3"/>
    <property type="match status" value="1"/>
</dbReference>
<dbReference type="AlphaFoldDB" id="A0A6I6G7I2"/>
<evidence type="ECO:0000256" key="2">
    <source>
        <dbReference type="ARBA" id="ARBA00023125"/>
    </source>
</evidence>
<dbReference type="EMBL" id="CP046566">
    <property type="protein sequence ID" value="QGW28144.1"/>
    <property type="molecule type" value="Genomic_DNA"/>
</dbReference>
<keyword evidence="1" id="KW-0805">Transcription regulation</keyword>
<dbReference type="PANTHER" id="PTHR24567">
    <property type="entry name" value="CRP FAMILY TRANSCRIPTIONAL REGULATORY PROTEIN"/>
    <property type="match status" value="1"/>
</dbReference>
<dbReference type="InterPro" id="IPR018490">
    <property type="entry name" value="cNMP-bd_dom_sf"/>
</dbReference>
<dbReference type="PANTHER" id="PTHR24567:SF26">
    <property type="entry name" value="REGULATORY PROTEIN YEIL"/>
    <property type="match status" value="1"/>
</dbReference>
<dbReference type="InterPro" id="IPR050397">
    <property type="entry name" value="Env_Response_Regulators"/>
</dbReference>
<dbReference type="Pfam" id="PF13545">
    <property type="entry name" value="HTH_Crp_2"/>
    <property type="match status" value="1"/>
</dbReference>
<name>A0A6I6G7I2_9BACT</name>
<feature type="domain" description="Cyclic nucleotide-binding" evidence="4">
    <location>
        <begin position="15"/>
        <end position="117"/>
    </location>
</feature>
<feature type="domain" description="HTH crp-type" evidence="5">
    <location>
        <begin position="131"/>
        <end position="202"/>
    </location>
</feature>
<evidence type="ECO:0000256" key="1">
    <source>
        <dbReference type="ARBA" id="ARBA00023015"/>
    </source>
</evidence>
<proteinExistence type="predicted"/>
<dbReference type="SUPFAM" id="SSF46785">
    <property type="entry name" value="Winged helix' DNA-binding domain"/>
    <property type="match status" value="1"/>
</dbReference>
<reference evidence="6 7" key="1">
    <citation type="submission" date="2019-11" db="EMBL/GenBank/DDBJ databases">
        <authorList>
            <person name="Im W.T."/>
        </authorList>
    </citation>
    <scope>NUCLEOTIDE SEQUENCE [LARGE SCALE GENOMIC DNA]</scope>
    <source>
        <strain evidence="6 7">SB-02</strain>
    </source>
</reference>
<keyword evidence="2" id="KW-0238">DNA-binding</keyword>
<dbReference type="KEGG" id="fls:GLV81_08605"/>
<dbReference type="GO" id="GO:0005829">
    <property type="term" value="C:cytosol"/>
    <property type="evidence" value="ECO:0007669"/>
    <property type="project" value="TreeGrafter"/>
</dbReference>
<dbReference type="PRINTS" id="PR00034">
    <property type="entry name" value="HTHCRP"/>
</dbReference>
<accession>A0A6I6G7I2</accession>
<dbReference type="GO" id="GO:0003677">
    <property type="term" value="F:DNA binding"/>
    <property type="evidence" value="ECO:0007669"/>
    <property type="project" value="UniProtKB-KW"/>
</dbReference>
<protein>
    <submittedName>
        <fullName evidence="6">Cyclic nucleotide-binding domain-containing protein</fullName>
    </submittedName>
</protein>
<dbReference type="Proteomes" id="UP000426027">
    <property type="component" value="Chromosome"/>
</dbReference>
<keyword evidence="7" id="KW-1185">Reference proteome</keyword>
<dbReference type="Gene3D" id="2.60.120.10">
    <property type="entry name" value="Jelly Rolls"/>
    <property type="match status" value="1"/>
</dbReference>
<dbReference type="Gene3D" id="1.10.10.10">
    <property type="entry name" value="Winged helix-like DNA-binding domain superfamily/Winged helix DNA-binding domain"/>
    <property type="match status" value="1"/>
</dbReference>
<gene>
    <name evidence="6" type="ORF">GLV81_08605</name>
</gene>
<keyword evidence="3" id="KW-0804">Transcription</keyword>
<evidence type="ECO:0000259" key="5">
    <source>
        <dbReference type="PROSITE" id="PS51063"/>
    </source>
</evidence>
<dbReference type="InterPro" id="IPR014710">
    <property type="entry name" value="RmlC-like_jellyroll"/>
</dbReference>
<dbReference type="PROSITE" id="PS51063">
    <property type="entry name" value="HTH_CRP_2"/>
    <property type="match status" value="1"/>
</dbReference>
<dbReference type="SMART" id="SM00419">
    <property type="entry name" value="HTH_CRP"/>
    <property type="match status" value="1"/>
</dbReference>
<dbReference type="Pfam" id="PF00027">
    <property type="entry name" value="cNMP_binding"/>
    <property type="match status" value="1"/>
</dbReference>
<dbReference type="InterPro" id="IPR036390">
    <property type="entry name" value="WH_DNA-bd_sf"/>
</dbReference>
<dbReference type="RefSeq" id="WP_157478503.1">
    <property type="nucleotide sequence ID" value="NZ_CP046566.1"/>
</dbReference>
<evidence type="ECO:0000256" key="3">
    <source>
        <dbReference type="ARBA" id="ARBA00023163"/>
    </source>
</evidence>
<sequence length="209" mass="24679">MSLDIHLLLAMGASYHKVQKGEIIFHEGGYCYYYHQLVSGSVRWVNIDEYGQEHVQSIIEPGECFGELPLFDDRPYAASAIAGEDCLILRLRKDVFRKLMKEDHELHLEMNRILVERIRFKFLMQYSITRHTPEDRIRILLEYFLKEKRHVCPHSFQLKLTRQQIADLAGLRVETVIRAIRKMHEDGLLLIENRKIFIPDLPPHHGYLN</sequence>
<dbReference type="InterPro" id="IPR036388">
    <property type="entry name" value="WH-like_DNA-bd_sf"/>
</dbReference>
<evidence type="ECO:0000313" key="7">
    <source>
        <dbReference type="Proteomes" id="UP000426027"/>
    </source>
</evidence>
<dbReference type="CDD" id="cd00038">
    <property type="entry name" value="CAP_ED"/>
    <property type="match status" value="1"/>
</dbReference>
<dbReference type="InterPro" id="IPR012318">
    <property type="entry name" value="HTH_CRP"/>
</dbReference>
<dbReference type="InterPro" id="IPR000595">
    <property type="entry name" value="cNMP-bd_dom"/>
</dbReference>
<dbReference type="SMART" id="SM00100">
    <property type="entry name" value="cNMP"/>
    <property type="match status" value="1"/>
</dbReference>
<organism evidence="6 7">
    <name type="scientific">Phnomibacter ginsenosidimutans</name>
    <dbReference type="NCBI Taxonomy" id="2676868"/>
    <lineage>
        <taxon>Bacteria</taxon>
        <taxon>Pseudomonadati</taxon>
        <taxon>Bacteroidota</taxon>
        <taxon>Chitinophagia</taxon>
        <taxon>Chitinophagales</taxon>
        <taxon>Chitinophagaceae</taxon>
        <taxon>Phnomibacter</taxon>
    </lineage>
</organism>
<evidence type="ECO:0000313" key="6">
    <source>
        <dbReference type="EMBL" id="QGW28144.1"/>
    </source>
</evidence>
<dbReference type="GO" id="GO:0003700">
    <property type="term" value="F:DNA-binding transcription factor activity"/>
    <property type="evidence" value="ECO:0007669"/>
    <property type="project" value="TreeGrafter"/>
</dbReference>
<evidence type="ECO:0000259" key="4">
    <source>
        <dbReference type="PROSITE" id="PS50042"/>
    </source>
</evidence>
<dbReference type="SUPFAM" id="SSF51206">
    <property type="entry name" value="cAMP-binding domain-like"/>
    <property type="match status" value="1"/>
</dbReference>